<dbReference type="NCBIfam" id="TIGR00398">
    <property type="entry name" value="metG"/>
    <property type="match status" value="1"/>
</dbReference>
<dbReference type="GO" id="GO:0005737">
    <property type="term" value="C:cytoplasm"/>
    <property type="evidence" value="ECO:0007669"/>
    <property type="project" value="UniProtKB-SubCell"/>
</dbReference>
<dbReference type="InterPro" id="IPR023457">
    <property type="entry name" value="Met-tRNA_synth_2"/>
</dbReference>
<evidence type="ECO:0000256" key="11">
    <source>
        <dbReference type="ARBA" id="ARBA00022840"/>
    </source>
</evidence>
<feature type="binding site" evidence="16">
    <location>
        <position position="131"/>
    </location>
    <ligand>
        <name>Zn(2+)</name>
        <dbReference type="ChEBI" id="CHEBI:29105"/>
    </ligand>
</feature>
<dbReference type="AlphaFoldDB" id="A0A4R7K964"/>
<evidence type="ECO:0000256" key="6">
    <source>
        <dbReference type="ARBA" id="ARBA00022555"/>
    </source>
</evidence>
<accession>A0A4R7K964</accession>
<dbReference type="CDD" id="cd00814">
    <property type="entry name" value="MetRS_core"/>
    <property type="match status" value="1"/>
</dbReference>
<evidence type="ECO:0000256" key="2">
    <source>
        <dbReference type="ARBA" id="ARBA00004496"/>
    </source>
</evidence>
<dbReference type="InterPro" id="IPR014758">
    <property type="entry name" value="Met-tRNA_synth"/>
</dbReference>
<comment type="subunit">
    <text evidence="4 16">Homodimer.</text>
</comment>
<dbReference type="Gene3D" id="1.10.730.10">
    <property type="entry name" value="Isoleucyl-tRNA Synthetase, Domain 1"/>
    <property type="match status" value="1"/>
</dbReference>
<dbReference type="SUPFAM" id="SSF47323">
    <property type="entry name" value="Anticodon-binding domain of a subclass of class I aminoacyl-tRNA synthetases"/>
    <property type="match status" value="1"/>
</dbReference>
<dbReference type="PANTHER" id="PTHR43326">
    <property type="entry name" value="METHIONYL-TRNA SYNTHETASE"/>
    <property type="match status" value="1"/>
</dbReference>
<keyword evidence="14 16" id="KW-0030">Aminoacyl-tRNA synthetase</keyword>
<sequence>MEKKTYYITTPIYYPSNKLHIGNAYTTVAADAMARFKRLTGYDVMFLTGTDEHGQKIERIAKEKGTTPKAYVDEIVAGIKDLWKLLNISYDRFIRTTDDYHERAVQEIFKKLYEKGDIYKGHYEGWYCTPCESFFTETQLVDGKCPDCGRPVELTKEEAYFFRMSKYQDRLLKHIEEHPDFIQPESRKNEMINNFLKPGLEDLCVSRTSFKWGIPVTFDENHVIYVWVDALSNYITALGYGSDDDTLYRKYWPADVHLVGKDIIRFHTIIWPIMLMALDLPLPKQVFGHGWLLVDGGKMSKSKGNVVDPVVLADHFGVDAIRYYLLREIPFGSDGLYNNEMFIKRINSDLANDLGNLVSRTLTMIEKYFGGVITEGRFEGEFDESLRKLAVETHSKVESLVDRLRISDAMDEIWKLISRANKYIDETMPWVLAKDEAQRDRLAGVLYNLTEAIRIVSILISSFMPDTSRKINEQFNFDADILTWDSIKEFGKTKTGVKVQRGELLFPRIDVEKKLAELDKIREEAMKQAQVAEKPKMEPIKEEITIDDFSKIDLRVVKVVECERIKGADKLLKLKVDLGGEIRQVVSGIAKHFTPEELVGKQVILVANLKPVKLRGVDSYGMILAASTPNKEKLLLATVDGEIETGAQVK</sequence>
<keyword evidence="7 16" id="KW-0436">Ligase</keyword>
<dbReference type="CDD" id="cd07957">
    <property type="entry name" value="Anticodon_Ia_Met"/>
    <property type="match status" value="1"/>
</dbReference>
<dbReference type="InterPro" id="IPR009080">
    <property type="entry name" value="tRNAsynth_Ia_anticodon-bd"/>
</dbReference>
<keyword evidence="13 16" id="KW-0648">Protein biosynthesis</keyword>
<comment type="caution">
    <text evidence="16">Lacks conserved residue(s) required for the propagation of feature annotation.</text>
</comment>
<dbReference type="Pfam" id="PF09334">
    <property type="entry name" value="tRNA-synt_1g"/>
    <property type="match status" value="1"/>
</dbReference>
<evidence type="ECO:0000259" key="17">
    <source>
        <dbReference type="PROSITE" id="PS50886"/>
    </source>
</evidence>
<dbReference type="RefSeq" id="WP_133629096.1">
    <property type="nucleotide sequence ID" value="NZ_SOAZ01000027.1"/>
</dbReference>
<organism evidence="18 19">
    <name type="scientific">Fonticella tunisiensis</name>
    <dbReference type="NCBI Taxonomy" id="1096341"/>
    <lineage>
        <taxon>Bacteria</taxon>
        <taxon>Bacillati</taxon>
        <taxon>Bacillota</taxon>
        <taxon>Clostridia</taxon>
        <taxon>Eubacteriales</taxon>
        <taxon>Clostridiaceae</taxon>
        <taxon>Fonticella</taxon>
    </lineage>
</organism>
<comment type="caution">
    <text evidence="18">The sequence shown here is derived from an EMBL/GenBank/DDBJ whole genome shotgun (WGS) entry which is preliminary data.</text>
</comment>
<dbReference type="Gene3D" id="3.40.50.620">
    <property type="entry name" value="HUPs"/>
    <property type="match status" value="1"/>
</dbReference>
<dbReference type="PRINTS" id="PR01041">
    <property type="entry name" value="TRNASYNTHMET"/>
</dbReference>
<dbReference type="InterPro" id="IPR012340">
    <property type="entry name" value="NA-bd_OB-fold"/>
</dbReference>
<dbReference type="EMBL" id="SOAZ01000027">
    <property type="protein sequence ID" value="TDT50558.1"/>
    <property type="molecule type" value="Genomic_DNA"/>
</dbReference>
<dbReference type="Pfam" id="PF01588">
    <property type="entry name" value="tRNA_bind"/>
    <property type="match status" value="1"/>
</dbReference>
<comment type="similarity">
    <text evidence="3 16">Belongs to the class-I aminoacyl-tRNA synthetase family. MetG type 2A subfamily.</text>
</comment>
<dbReference type="InterPro" id="IPR041872">
    <property type="entry name" value="Anticodon_Met"/>
</dbReference>
<proteinExistence type="inferred from homology"/>
<dbReference type="GO" id="GO:0000049">
    <property type="term" value="F:tRNA binding"/>
    <property type="evidence" value="ECO:0007669"/>
    <property type="project" value="UniProtKB-UniRule"/>
</dbReference>
<dbReference type="InterPro" id="IPR033911">
    <property type="entry name" value="MetRS_core"/>
</dbReference>
<dbReference type="InterPro" id="IPR032678">
    <property type="entry name" value="tRNA-synt_1_cat_dom"/>
</dbReference>
<dbReference type="PROSITE" id="PS00178">
    <property type="entry name" value="AA_TRNA_LIGASE_I"/>
    <property type="match status" value="1"/>
</dbReference>
<evidence type="ECO:0000256" key="16">
    <source>
        <dbReference type="HAMAP-Rule" id="MF_01228"/>
    </source>
</evidence>
<keyword evidence="5 16" id="KW-0963">Cytoplasm</keyword>
<evidence type="ECO:0000313" key="19">
    <source>
        <dbReference type="Proteomes" id="UP000295325"/>
    </source>
</evidence>
<dbReference type="GO" id="GO:0004825">
    <property type="term" value="F:methionine-tRNA ligase activity"/>
    <property type="evidence" value="ECO:0007669"/>
    <property type="project" value="UniProtKB-UniRule"/>
</dbReference>
<feature type="short sequence motif" description="'KMSKS' region" evidence="16">
    <location>
        <begin position="298"/>
        <end position="302"/>
    </location>
</feature>
<protein>
    <recommendedName>
        <fullName evidence="16">Methionine--tRNA ligase</fullName>
        <ecNumber evidence="16">6.1.1.10</ecNumber>
    </recommendedName>
    <alternativeName>
        <fullName evidence="16">Methionyl-tRNA synthetase</fullName>
        <shortName evidence="16">MetRS</shortName>
    </alternativeName>
</protein>
<gene>
    <name evidence="16" type="primary">metG</name>
    <name evidence="18" type="ORF">EDD71_12721</name>
</gene>
<dbReference type="PROSITE" id="PS50886">
    <property type="entry name" value="TRBD"/>
    <property type="match status" value="1"/>
</dbReference>
<evidence type="ECO:0000256" key="1">
    <source>
        <dbReference type="ARBA" id="ARBA00003314"/>
    </source>
</evidence>
<dbReference type="InterPro" id="IPR004495">
    <property type="entry name" value="Met-tRNA-synth_bsu_C"/>
</dbReference>
<dbReference type="InterPro" id="IPR001412">
    <property type="entry name" value="aa-tRNA-synth_I_CS"/>
</dbReference>
<dbReference type="OrthoDB" id="9810191at2"/>
<dbReference type="FunFam" id="1.10.730.10:FF:000026">
    <property type="entry name" value="Methionine--tRNA ligase"/>
    <property type="match status" value="1"/>
</dbReference>
<evidence type="ECO:0000256" key="8">
    <source>
        <dbReference type="ARBA" id="ARBA00022723"/>
    </source>
</evidence>
<dbReference type="EC" id="6.1.1.10" evidence="16"/>
<dbReference type="GO" id="GO:0005524">
    <property type="term" value="F:ATP binding"/>
    <property type="evidence" value="ECO:0007669"/>
    <property type="project" value="UniProtKB-UniRule"/>
</dbReference>
<feature type="binding site" evidence="16">
    <location>
        <position position="148"/>
    </location>
    <ligand>
        <name>Zn(2+)</name>
        <dbReference type="ChEBI" id="CHEBI:29105"/>
    </ligand>
</feature>
<dbReference type="HAMAP" id="MF_01228">
    <property type="entry name" value="Met_tRNA_synth_type2"/>
    <property type="match status" value="1"/>
</dbReference>
<keyword evidence="8 16" id="KW-0479">Metal-binding</keyword>
<dbReference type="PANTHER" id="PTHR43326:SF1">
    <property type="entry name" value="METHIONINE--TRNA LIGASE, MITOCHONDRIAL"/>
    <property type="match status" value="1"/>
</dbReference>
<evidence type="ECO:0000256" key="13">
    <source>
        <dbReference type="ARBA" id="ARBA00022917"/>
    </source>
</evidence>
<keyword evidence="9 16" id="KW-0547">Nucleotide-binding</keyword>
<dbReference type="CDD" id="cd02800">
    <property type="entry name" value="tRNA_bind_EcMetRS_like"/>
    <property type="match status" value="1"/>
</dbReference>
<evidence type="ECO:0000256" key="9">
    <source>
        <dbReference type="ARBA" id="ARBA00022741"/>
    </source>
</evidence>
<dbReference type="InterPro" id="IPR015413">
    <property type="entry name" value="Methionyl/Leucyl_tRNA_Synth"/>
</dbReference>
<dbReference type="InterPro" id="IPR002547">
    <property type="entry name" value="tRNA-bd_dom"/>
</dbReference>
<comment type="cofactor">
    <cofactor evidence="16">
        <name>Zn(2+)</name>
        <dbReference type="ChEBI" id="CHEBI:29105"/>
    </cofactor>
    <text evidence="16">Binds 1 zinc ion per subunit.</text>
</comment>
<dbReference type="GO" id="GO:0006431">
    <property type="term" value="P:methionyl-tRNA aminoacylation"/>
    <property type="evidence" value="ECO:0007669"/>
    <property type="project" value="UniProtKB-UniRule"/>
</dbReference>
<dbReference type="GO" id="GO:0046872">
    <property type="term" value="F:metal ion binding"/>
    <property type="evidence" value="ECO:0007669"/>
    <property type="project" value="UniProtKB-KW"/>
</dbReference>
<keyword evidence="6 16" id="KW-0820">tRNA-binding</keyword>
<dbReference type="Gene3D" id="2.170.220.10">
    <property type="match status" value="1"/>
</dbReference>
<comment type="catalytic activity">
    <reaction evidence="15 16">
        <text>tRNA(Met) + L-methionine + ATP = L-methionyl-tRNA(Met) + AMP + diphosphate</text>
        <dbReference type="Rhea" id="RHEA:13481"/>
        <dbReference type="Rhea" id="RHEA-COMP:9667"/>
        <dbReference type="Rhea" id="RHEA-COMP:9698"/>
        <dbReference type="ChEBI" id="CHEBI:30616"/>
        <dbReference type="ChEBI" id="CHEBI:33019"/>
        <dbReference type="ChEBI" id="CHEBI:57844"/>
        <dbReference type="ChEBI" id="CHEBI:78442"/>
        <dbReference type="ChEBI" id="CHEBI:78530"/>
        <dbReference type="ChEBI" id="CHEBI:456215"/>
        <dbReference type="EC" id="6.1.1.10"/>
    </reaction>
</comment>
<feature type="binding site" evidence="16">
    <location>
        <position position="145"/>
    </location>
    <ligand>
        <name>Zn(2+)</name>
        <dbReference type="ChEBI" id="CHEBI:29105"/>
    </ligand>
</feature>
<reference evidence="18 19" key="1">
    <citation type="submission" date="2019-03" db="EMBL/GenBank/DDBJ databases">
        <title>Genomic Encyclopedia of Type Strains, Phase IV (KMG-IV): sequencing the most valuable type-strain genomes for metagenomic binning, comparative biology and taxonomic classification.</title>
        <authorList>
            <person name="Goeker M."/>
        </authorList>
    </citation>
    <scope>NUCLEOTIDE SEQUENCE [LARGE SCALE GENOMIC DNA]</scope>
    <source>
        <strain evidence="18 19">DSM 24455</strain>
    </source>
</reference>
<dbReference type="Gene3D" id="2.40.50.140">
    <property type="entry name" value="Nucleic acid-binding proteins"/>
    <property type="match status" value="1"/>
</dbReference>
<dbReference type="NCBIfam" id="NF008900">
    <property type="entry name" value="PRK12267.1"/>
    <property type="match status" value="1"/>
</dbReference>
<comment type="subcellular location">
    <subcellularLocation>
        <location evidence="2 16">Cytoplasm</location>
    </subcellularLocation>
</comment>
<dbReference type="Proteomes" id="UP000295325">
    <property type="component" value="Unassembled WGS sequence"/>
</dbReference>
<keyword evidence="19" id="KW-1185">Reference proteome</keyword>
<dbReference type="FunFam" id="2.170.220.10:FF:000002">
    <property type="entry name" value="Methionine--tRNA ligase"/>
    <property type="match status" value="1"/>
</dbReference>
<comment type="function">
    <text evidence="1 16">Is required not only for elongation of protein synthesis but also for the initiation of all mRNA translation through initiator tRNA(fMet) aminoacylation.</text>
</comment>
<dbReference type="SUPFAM" id="SSF50249">
    <property type="entry name" value="Nucleic acid-binding proteins"/>
    <property type="match status" value="1"/>
</dbReference>
<evidence type="ECO:0000313" key="18">
    <source>
        <dbReference type="EMBL" id="TDT50558.1"/>
    </source>
</evidence>
<keyword evidence="11 16" id="KW-0067">ATP-binding</keyword>
<dbReference type="FunFam" id="2.40.50.140:FF:000042">
    <property type="entry name" value="Methionine--tRNA ligase"/>
    <property type="match status" value="1"/>
</dbReference>
<name>A0A4R7K964_9CLOT</name>
<evidence type="ECO:0000256" key="4">
    <source>
        <dbReference type="ARBA" id="ARBA00011738"/>
    </source>
</evidence>
<feature type="domain" description="TRNA-binding" evidence="17">
    <location>
        <begin position="548"/>
        <end position="650"/>
    </location>
</feature>
<feature type="binding site" evidence="16">
    <location>
        <position position="128"/>
    </location>
    <ligand>
        <name>Zn(2+)</name>
        <dbReference type="ChEBI" id="CHEBI:29105"/>
    </ligand>
</feature>
<dbReference type="SUPFAM" id="SSF52374">
    <property type="entry name" value="Nucleotidylyl transferase"/>
    <property type="match status" value="1"/>
</dbReference>
<evidence type="ECO:0000256" key="14">
    <source>
        <dbReference type="ARBA" id="ARBA00023146"/>
    </source>
</evidence>
<dbReference type="InterPro" id="IPR014729">
    <property type="entry name" value="Rossmann-like_a/b/a_fold"/>
</dbReference>
<dbReference type="NCBIfam" id="TIGR00399">
    <property type="entry name" value="metG_C_term"/>
    <property type="match status" value="1"/>
</dbReference>
<evidence type="ECO:0000256" key="5">
    <source>
        <dbReference type="ARBA" id="ARBA00022490"/>
    </source>
</evidence>
<evidence type="ECO:0000256" key="10">
    <source>
        <dbReference type="ARBA" id="ARBA00022833"/>
    </source>
</evidence>
<evidence type="ECO:0000256" key="3">
    <source>
        <dbReference type="ARBA" id="ARBA00006590"/>
    </source>
</evidence>
<feature type="short sequence motif" description="'HIGH' region" evidence="16">
    <location>
        <begin position="13"/>
        <end position="23"/>
    </location>
</feature>
<evidence type="ECO:0000256" key="15">
    <source>
        <dbReference type="ARBA" id="ARBA00047364"/>
    </source>
</evidence>
<keyword evidence="12 16" id="KW-0694">RNA-binding</keyword>
<dbReference type="Pfam" id="PF19303">
    <property type="entry name" value="Anticodon_3"/>
    <property type="match status" value="1"/>
</dbReference>
<evidence type="ECO:0000256" key="7">
    <source>
        <dbReference type="ARBA" id="ARBA00022598"/>
    </source>
</evidence>
<evidence type="ECO:0000256" key="12">
    <source>
        <dbReference type="ARBA" id="ARBA00022884"/>
    </source>
</evidence>
<dbReference type="Pfam" id="PF01406">
    <property type="entry name" value="tRNA-synt_1e"/>
    <property type="match status" value="1"/>
</dbReference>
<keyword evidence="10 16" id="KW-0862">Zinc</keyword>